<dbReference type="Proteomes" id="UP000789525">
    <property type="component" value="Unassembled WGS sequence"/>
</dbReference>
<feature type="non-terminal residue" evidence="1">
    <location>
        <position position="246"/>
    </location>
</feature>
<evidence type="ECO:0000313" key="2">
    <source>
        <dbReference type="Proteomes" id="UP000789525"/>
    </source>
</evidence>
<feature type="non-terminal residue" evidence="1">
    <location>
        <position position="1"/>
    </location>
</feature>
<sequence>AWIAVNSQFLGKRQLVQWLVYLKELGNSFGTTIRRDSVPVEDAVLPLRDVCGLSPRMHTLEHRTSAKKPEISLRIRLRHVPVGISESFKALRTTFLDIRRTMRRRGRDLCVSSWLVNHQFVTPPKGWGVCTDYVPTPADYGLPYEDLTLDTSDGIKIKCYLMVQRRALPGETAKEGADVDTAEEDRKFDSMLASAPPSSCSTEMERVLSCSFTALIRYSLDFRYGQSEGSPSEQGFMIDSQAALDY</sequence>
<name>A0ACA9Q5K1_9GLOM</name>
<proteinExistence type="predicted"/>
<comment type="caution">
    <text evidence="1">The sequence shown here is derived from an EMBL/GenBank/DDBJ whole genome shotgun (WGS) entry which is preliminary data.</text>
</comment>
<protein>
    <submittedName>
        <fullName evidence="1">13915_t:CDS:1</fullName>
    </submittedName>
</protein>
<reference evidence="1" key="1">
    <citation type="submission" date="2021-06" db="EMBL/GenBank/DDBJ databases">
        <authorList>
            <person name="Kallberg Y."/>
            <person name="Tangrot J."/>
            <person name="Rosling A."/>
        </authorList>
    </citation>
    <scope>NUCLEOTIDE SEQUENCE</scope>
    <source>
        <strain evidence="1">CL356</strain>
    </source>
</reference>
<keyword evidence="2" id="KW-1185">Reference proteome</keyword>
<gene>
    <name evidence="1" type="ORF">ACOLOM_LOCUS11955</name>
</gene>
<accession>A0ACA9Q5K1</accession>
<evidence type="ECO:0000313" key="1">
    <source>
        <dbReference type="EMBL" id="CAG8736940.1"/>
    </source>
</evidence>
<organism evidence="1 2">
    <name type="scientific">Acaulospora colombiana</name>
    <dbReference type="NCBI Taxonomy" id="27376"/>
    <lineage>
        <taxon>Eukaryota</taxon>
        <taxon>Fungi</taxon>
        <taxon>Fungi incertae sedis</taxon>
        <taxon>Mucoromycota</taxon>
        <taxon>Glomeromycotina</taxon>
        <taxon>Glomeromycetes</taxon>
        <taxon>Diversisporales</taxon>
        <taxon>Acaulosporaceae</taxon>
        <taxon>Acaulospora</taxon>
    </lineage>
</organism>
<dbReference type="EMBL" id="CAJVPT010045833">
    <property type="protein sequence ID" value="CAG8736940.1"/>
    <property type="molecule type" value="Genomic_DNA"/>
</dbReference>